<keyword evidence="11" id="KW-0966">Cell projection</keyword>
<evidence type="ECO:0000256" key="9">
    <source>
        <dbReference type="ARBA" id="ARBA00023143"/>
    </source>
</evidence>
<dbReference type="RefSeq" id="WP_134353120.1">
    <property type="nucleotide sequence ID" value="NZ_CP078078.1"/>
</dbReference>
<keyword evidence="12" id="KW-1185">Reference proteome</keyword>
<proteinExistence type="inferred from homology"/>
<dbReference type="EMBL" id="CP078078">
    <property type="protein sequence ID" value="UPL18546.1"/>
    <property type="molecule type" value="Genomic_DNA"/>
</dbReference>
<name>A0ABY4J397_9MICO</name>
<keyword evidence="11" id="KW-0969">Cilium</keyword>
<dbReference type="SUPFAM" id="SSF103039">
    <property type="entry name" value="CheC-like"/>
    <property type="match status" value="1"/>
</dbReference>
<organism evidence="11 12">
    <name type="scientific">Microbacterium aurugineum</name>
    <dbReference type="NCBI Taxonomy" id="2851642"/>
    <lineage>
        <taxon>Bacteria</taxon>
        <taxon>Bacillati</taxon>
        <taxon>Actinomycetota</taxon>
        <taxon>Actinomycetes</taxon>
        <taxon>Micrococcales</taxon>
        <taxon>Microbacteriaceae</taxon>
        <taxon>Microbacterium</taxon>
    </lineage>
</organism>
<dbReference type="InterPro" id="IPR036429">
    <property type="entry name" value="SpoA-like_sf"/>
</dbReference>
<keyword evidence="5" id="KW-1003">Cell membrane</keyword>
<dbReference type="InterPro" id="IPR001689">
    <property type="entry name" value="Flag_FliM"/>
</dbReference>
<evidence type="ECO:0000256" key="1">
    <source>
        <dbReference type="ARBA" id="ARBA00004117"/>
    </source>
</evidence>
<dbReference type="PANTHER" id="PTHR30034:SF6">
    <property type="entry name" value="YOP PROTEINS TRANSLOCATION PROTEIN Q"/>
    <property type="match status" value="1"/>
</dbReference>
<keyword evidence="8" id="KW-0472">Membrane</keyword>
<evidence type="ECO:0000259" key="10">
    <source>
        <dbReference type="Pfam" id="PF01052"/>
    </source>
</evidence>
<evidence type="ECO:0000256" key="6">
    <source>
        <dbReference type="ARBA" id="ARBA00022500"/>
    </source>
</evidence>
<evidence type="ECO:0000313" key="11">
    <source>
        <dbReference type="EMBL" id="UPL18546.1"/>
    </source>
</evidence>
<dbReference type="Gene3D" id="3.40.1550.10">
    <property type="entry name" value="CheC-like"/>
    <property type="match status" value="1"/>
</dbReference>
<dbReference type="SUPFAM" id="SSF101801">
    <property type="entry name" value="Surface presentation of antigens (SPOA)"/>
    <property type="match status" value="1"/>
</dbReference>
<dbReference type="Pfam" id="PF02154">
    <property type="entry name" value="FliM"/>
    <property type="match status" value="1"/>
</dbReference>
<evidence type="ECO:0000313" key="12">
    <source>
        <dbReference type="Proteomes" id="UP000830631"/>
    </source>
</evidence>
<comment type="similarity">
    <text evidence="3">Belongs to the FliM family.</text>
</comment>
<dbReference type="InterPro" id="IPR028976">
    <property type="entry name" value="CheC-like_sf"/>
</dbReference>
<evidence type="ECO:0000256" key="3">
    <source>
        <dbReference type="ARBA" id="ARBA00011049"/>
    </source>
</evidence>
<dbReference type="Proteomes" id="UP000830631">
    <property type="component" value="Chromosome"/>
</dbReference>
<reference evidence="11 12" key="1">
    <citation type="submission" date="2021-06" db="EMBL/GenBank/DDBJ databases">
        <title>Genome-based taxonomic framework of Microbacterium strains isolated from marine environment, the description of four new species and reclassification of four preexisting species.</title>
        <authorList>
            <person name="Lee S.D."/>
            <person name="Kim S.-M."/>
            <person name="Byeon Y.-S."/>
            <person name="Yang H.L."/>
            <person name="Kim I.S."/>
        </authorList>
    </citation>
    <scope>NUCLEOTIDE SEQUENCE [LARGE SCALE GENOMIC DNA]</scope>
    <source>
        <strain evidence="11 12">KSW4-10</strain>
    </source>
</reference>
<sequence>MVIQDSVRSEARAATATKTAEVEVYDFGRSATLSREHTRTLELAFETFSRQWSTQLSAKIHVRATIAVEHVGMLTYGEYAQSLPTTTTMIVCALPDSDERLIVQLPTSAATTWIVQMVGGRSSSASEDRTFTPIEQALIRSLIVDALDHLTGALDGLLPAGITVSGIQYSSQFAQVAASGEPVIVARFSMRLAGRAVPASVMLPASVLAGFTVRTSDADRSAAPDLVRRQVEVSPVEVALRLAPRAVLPREVLDLAVGDIVSFPHSADRPMILAVGDQTVATAAVGSAGARLACVVATTIPDPAIAEEPA</sequence>
<keyword evidence="6" id="KW-0145">Chemotaxis</keyword>
<keyword evidence="7" id="KW-0283">Flagellar rotation</keyword>
<evidence type="ECO:0000256" key="7">
    <source>
        <dbReference type="ARBA" id="ARBA00022779"/>
    </source>
</evidence>
<gene>
    <name evidence="11" type="ORF">KV397_12645</name>
</gene>
<dbReference type="CDD" id="cd17908">
    <property type="entry name" value="FliM"/>
    <property type="match status" value="1"/>
</dbReference>
<evidence type="ECO:0000256" key="8">
    <source>
        <dbReference type="ARBA" id="ARBA00023136"/>
    </source>
</evidence>
<comment type="subcellular location">
    <subcellularLocation>
        <location evidence="1">Bacterial flagellum basal body</location>
    </subcellularLocation>
    <subcellularLocation>
        <location evidence="2">Cell membrane</location>
        <topology evidence="2">Peripheral membrane protein</topology>
    </subcellularLocation>
</comment>
<evidence type="ECO:0000256" key="2">
    <source>
        <dbReference type="ARBA" id="ARBA00004202"/>
    </source>
</evidence>
<dbReference type="Gene3D" id="2.30.330.10">
    <property type="entry name" value="SpoA-like"/>
    <property type="match status" value="1"/>
</dbReference>
<keyword evidence="9" id="KW-0975">Bacterial flagellum</keyword>
<keyword evidence="11" id="KW-0282">Flagellum</keyword>
<dbReference type="InterPro" id="IPR001543">
    <property type="entry name" value="FliN-like_C"/>
</dbReference>
<accession>A0ABY4J397</accession>
<protein>
    <recommendedName>
        <fullName evidence="4">Flagellar motor switch protein FliM</fullName>
    </recommendedName>
</protein>
<evidence type="ECO:0000256" key="4">
    <source>
        <dbReference type="ARBA" id="ARBA00021898"/>
    </source>
</evidence>
<feature type="domain" description="Flagellar motor switch protein FliN-like C-terminal" evidence="10">
    <location>
        <begin position="230"/>
        <end position="296"/>
    </location>
</feature>
<dbReference type="Pfam" id="PF01052">
    <property type="entry name" value="FliMN_C"/>
    <property type="match status" value="1"/>
</dbReference>
<dbReference type="PANTHER" id="PTHR30034">
    <property type="entry name" value="FLAGELLAR MOTOR SWITCH PROTEIN FLIM"/>
    <property type="match status" value="1"/>
</dbReference>
<evidence type="ECO:0000256" key="5">
    <source>
        <dbReference type="ARBA" id="ARBA00022475"/>
    </source>
</evidence>